<evidence type="ECO:0000313" key="3">
    <source>
        <dbReference type="Proteomes" id="UP000187209"/>
    </source>
</evidence>
<dbReference type="GO" id="GO:0003729">
    <property type="term" value="F:mRNA binding"/>
    <property type="evidence" value="ECO:0007669"/>
    <property type="project" value="TreeGrafter"/>
</dbReference>
<accession>A0A1R2CER6</accession>
<evidence type="ECO:0000259" key="1">
    <source>
        <dbReference type="PROSITE" id="PS50296"/>
    </source>
</evidence>
<protein>
    <recommendedName>
        <fullName evidence="1">SUI1 domain-containing protein</fullName>
    </recommendedName>
</protein>
<dbReference type="AlphaFoldDB" id="A0A1R2CER6"/>
<dbReference type="GO" id="GO:0002188">
    <property type="term" value="P:translation reinitiation"/>
    <property type="evidence" value="ECO:0007669"/>
    <property type="project" value="TreeGrafter"/>
</dbReference>
<dbReference type="InterPro" id="IPR050318">
    <property type="entry name" value="DENR/SUI1_TIF"/>
</dbReference>
<dbReference type="Pfam" id="PF01253">
    <property type="entry name" value="SUI1"/>
    <property type="match status" value="1"/>
</dbReference>
<organism evidence="2 3">
    <name type="scientific">Stentor coeruleus</name>
    <dbReference type="NCBI Taxonomy" id="5963"/>
    <lineage>
        <taxon>Eukaryota</taxon>
        <taxon>Sar</taxon>
        <taxon>Alveolata</taxon>
        <taxon>Ciliophora</taxon>
        <taxon>Postciliodesmatophora</taxon>
        <taxon>Heterotrichea</taxon>
        <taxon>Heterotrichida</taxon>
        <taxon>Stentoridae</taxon>
        <taxon>Stentor</taxon>
    </lineage>
</organism>
<gene>
    <name evidence="2" type="ORF">SteCoe_10769</name>
</gene>
<dbReference type="Proteomes" id="UP000187209">
    <property type="component" value="Unassembled WGS sequence"/>
</dbReference>
<dbReference type="InterPro" id="IPR048517">
    <property type="entry name" value="DENR_N"/>
</dbReference>
<dbReference type="OrthoDB" id="277199at2759"/>
<dbReference type="GO" id="GO:0001731">
    <property type="term" value="P:formation of translation preinitiation complex"/>
    <property type="evidence" value="ECO:0007669"/>
    <property type="project" value="TreeGrafter"/>
</dbReference>
<sequence>MEKVNPIEVIYCPVCTFPIEYCEYSETFNECKKWLAVNHPEAYPDLAEDFAKIRNGEVVPEEEKKPASKPKKVKIAEKKQIVVSVLKRGSTKNITKVEGLKEFGLNLKDIAKLFRKTFASGCAVVEESIEIQGELVDELIEKILSEFPSIKEDDIMISETHKTKKVNKGQKK</sequence>
<dbReference type="Gene3D" id="3.30.780.10">
    <property type="entry name" value="SUI1-like domain"/>
    <property type="match status" value="1"/>
</dbReference>
<dbReference type="InterPro" id="IPR001950">
    <property type="entry name" value="SUI1"/>
</dbReference>
<dbReference type="InterPro" id="IPR036877">
    <property type="entry name" value="SUI1_dom_sf"/>
</dbReference>
<dbReference type="GO" id="GO:0003743">
    <property type="term" value="F:translation initiation factor activity"/>
    <property type="evidence" value="ECO:0007669"/>
    <property type="project" value="InterPro"/>
</dbReference>
<dbReference type="Pfam" id="PF21023">
    <property type="entry name" value="DENR_N"/>
    <property type="match status" value="1"/>
</dbReference>
<evidence type="ECO:0000313" key="2">
    <source>
        <dbReference type="EMBL" id="OMJ87514.1"/>
    </source>
</evidence>
<dbReference type="PANTHER" id="PTHR12789:SF0">
    <property type="entry name" value="DENSITY-REGULATED PROTEIN"/>
    <property type="match status" value="1"/>
</dbReference>
<feature type="domain" description="SUI1" evidence="1">
    <location>
        <begin position="81"/>
        <end position="147"/>
    </location>
</feature>
<keyword evidence="3" id="KW-1185">Reference proteome</keyword>
<reference evidence="2 3" key="1">
    <citation type="submission" date="2016-11" db="EMBL/GenBank/DDBJ databases">
        <title>The macronuclear genome of Stentor coeruleus: a giant cell with tiny introns.</title>
        <authorList>
            <person name="Slabodnick M."/>
            <person name="Ruby J.G."/>
            <person name="Reiff S.B."/>
            <person name="Swart E.C."/>
            <person name="Gosai S."/>
            <person name="Prabakaran S."/>
            <person name="Witkowska E."/>
            <person name="Larue G.E."/>
            <person name="Fisher S."/>
            <person name="Freeman R.M."/>
            <person name="Gunawardena J."/>
            <person name="Chu W."/>
            <person name="Stover N.A."/>
            <person name="Gregory B.D."/>
            <person name="Nowacki M."/>
            <person name="Derisi J."/>
            <person name="Roy S.W."/>
            <person name="Marshall W.F."/>
            <person name="Sood P."/>
        </authorList>
    </citation>
    <scope>NUCLEOTIDE SEQUENCE [LARGE SCALE GENOMIC DNA]</scope>
    <source>
        <strain evidence="2">WM001</strain>
    </source>
</reference>
<name>A0A1R2CER6_9CILI</name>
<proteinExistence type="predicted"/>
<dbReference type="PROSITE" id="PS50296">
    <property type="entry name" value="SUI1"/>
    <property type="match status" value="1"/>
</dbReference>
<dbReference type="SUPFAM" id="SSF55159">
    <property type="entry name" value="eIF1-like"/>
    <property type="match status" value="1"/>
</dbReference>
<dbReference type="PANTHER" id="PTHR12789">
    <property type="entry name" value="DENSITY-REGULATED PROTEIN HOMOLOG"/>
    <property type="match status" value="1"/>
</dbReference>
<dbReference type="EMBL" id="MPUH01000175">
    <property type="protein sequence ID" value="OMJ87514.1"/>
    <property type="molecule type" value="Genomic_DNA"/>
</dbReference>
<comment type="caution">
    <text evidence="2">The sequence shown here is derived from an EMBL/GenBank/DDBJ whole genome shotgun (WGS) entry which is preliminary data.</text>
</comment>